<organism evidence="10 11">
    <name type="scientific">Lithospermum erythrorhizon</name>
    <name type="common">Purple gromwell</name>
    <name type="synonym">Lithospermum officinale var. erythrorhizon</name>
    <dbReference type="NCBI Taxonomy" id="34254"/>
    <lineage>
        <taxon>Eukaryota</taxon>
        <taxon>Viridiplantae</taxon>
        <taxon>Streptophyta</taxon>
        <taxon>Embryophyta</taxon>
        <taxon>Tracheophyta</taxon>
        <taxon>Spermatophyta</taxon>
        <taxon>Magnoliopsida</taxon>
        <taxon>eudicotyledons</taxon>
        <taxon>Gunneridae</taxon>
        <taxon>Pentapetalae</taxon>
        <taxon>asterids</taxon>
        <taxon>lamiids</taxon>
        <taxon>Boraginales</taxon>
        <taxon>Boraginaceae</taxon>
        <taxon>Boraginoideae</taxon>
        <taxon>Lithospermeae</taxon>
        <taxon>Lithospermum</taxon>
    </lineage>
</organism>
<dbReference type="InterPro" id="IPR044822">
    <property type="entry name" value="Myb_DNA-bind_4"/>
</dbReference>
<dbReference type="PANTHER" id="PTHR31307">
    <property type="entry name" value="TRIHELIX TRANSCRIPTION FACTOR ASIL2"/>
    <property type="match status" value="1"/>
</dbReference>
<feature type="compositionally biased region" description="Acidic residues" evidence="8">
    <location>
        <begin position="43"/>
        <end position="66"/>
    </location>
</feature>
<dbReference type="EMBL" id="BAABME010001162">
    <property type="protein sequence ID" value="GAA0147946.1"/>
    <property type="molecule type" value="Genomic_DNA"/>
</dbReference>
<dbReference type="InterPro" id="IPR044823">
    <property type="entry name" value="ASIL1/2-like"/>
</dbReference>
<keyword evidence="4 10" id="KW-0238">DNA-binding</keyword>
<reference evidence="10 11" key="1">
    <citation type="submission" date="2024-01" db="EMBL/GenBank/DDBJ databases">
        <title>The complete chloroplast genome sequence of Lithospermum erythrorhizon: insights into the phylogenetic relationship among Boraginaceae species and the maternal lineages of purple gromwells.</title>
        <authorList>
            <person name="Okada T."/>
            <person name="Watanabe K."/>
        </authorList>
    </citation>
    <scope>NUCLEOTIDE SEQUENCE [LARGE SCALE GENOMIC DNA]</scope>
</reference>
<accession>A0AAV3P9H8</accession>
<evidence type="ECO:0000256" key="4">
    <source>
        <dbReference type="ARBA" id="ARBA00023125"/>
    </source>
</evidence>
<proteinExistence type="predicted"/>
<feature type="compositionally biased region" description="Basic residues" evidence="8">
    <location>
        <begin position="283"/>
        <end position="293"/>
    </location>
</feature>
<dbReference type="PANTHER" id="PTHR31307:SF6">
    <property type="entry name" value="OS01G0718900 PROTEIN"/>
    <property type="match status" value="1"/>
</dbReference>
<keyword evidence="6" id="KW-0539">Nucleus</keyword>
<dbReference type="PROSITE" id="PS50090">
    <property type="entry name" value="MYB_LIKE"/>
    <property type="match status" value="1"/>
</dbReference>
<keyword evidence="2" id="KW-0805">Transcription regulation</keyword>
<dbReference type="Gene3D" id="1.10.10.60">
    <property type="entry name" value="Homeodomain-like"/>
    <property type="match status" value="1"/>
</dbReference>
<evidence type="ECO:0000256" key="2">
    <source>
        <dbReference type="ARBA" id="ARBA00023015"/>
    </source>
</evidence>
<feature type="coiled-coil region" evidence="7">
    <location>
        <begin position="305"/>
        <end position="343"/>
    </location>
</feature>
<evidence type="ECO:0000259" key="9">
    <source>
        <dbReference type="PROSITE" id="PS50090"/>
    </source>
</evidence>
<comment type="subcellular location">
    <subcellularLocation>
        <location evidence="1">Nucleus</location>
    </subcellularLocation>
</comment>
<keyword evidence="11" id="KW-1185">Reference proteome</keyword>
<feature type="region of interest" description="Disordered" evidence="8">
    <location>
        <begin position="251"/>
        <end position="293"/>
    </location>
</feature>
<evidence type="ECO:0000256" key="5">
    <source>
        <dbReference type="ARBA" id="ARBA00023163"/>
    </source>
</evidence>
<feature type="region of interest" description="Disordered" evidence="8">
    <location>
        <begin position="1"/>
        <end position="98"/>
    </location>
</feature>
<keyword evidence="3 7" id="KW-0175">Coiled coil</keyword>
<evidence type="ECO:0000256" key="3">
    <source>
        <dbReference type="ARBA" id="ARBA00023054"/>
    </source>
</evidence>
<feature type="domain" description="Myb-like" evidence="9">
    <location>
        <begin position="138"/>
        <end position="195"/>
    </location>
</feature>
<evidence type="ECO:0000256" key="1">
    <source>
        <dbReference type="ARBA" id="ARBA00004123"/>
    </source>
</evidence>
<keyword evidence="5" id="KW-0804">Transcription</keyword>
<dbReference type="FunFam" id="1.10.10.60:FF:000104">
    <property type="entry name" value="trihelix transcription factor ASIL2"/>
    <property type="match status" value="1"/>
</dbReference>
<evidence type="ECO:0000313" key="11">
    <source>
        <dbReference type="Proteomes" id="UP001454036"/>
    </source>
</evidence>
<evidence type="ECO:0000256" key="7">
    <source>
        <dbReference type="SAM" id="Coils"/>
    </source>
</evidence>
<dbReference type="GO" id="GO:0005634">
    <property type="term" value="C:nucleus"/>
    <property type="evidence" value="ECO:0007669"/>
    <property type="project" value="UniProtKB-SubCell"/>
</dbReference>
<evidence type="ECO:0000256" key="6">
    <source>
        <dbReference type="ARBA" id="ARBA00023242"/>
    </source>
</evidence>
<evidence type="ECO:0000256" key="8">
    <source>
        <dbReference type="SAM" id="MobiDB-lite"/>
    </source>
</evidence>
<sequence>MDDIEDDGWHPPIASALSPSHESANPRRILVKNIPAPQNVGSDYDDEDEDEEEEEEENDGDDDDDNNGVQCISNADYSSGDGDNDDEDYDDRKKHPKKRKLTSLLSRYEFVPRVPALPVAVGPPPRAAIGGRNSLTDWTEHETFVLLETWGDKFLQYGRKSLRLEEWQEVAKKVSQESKVERSDTQCRNRLDTLKKKYKKEKAKMEGDRNLTTRWVYFQKLDMLLSTSAHQAGLSCVMDSGENVCKSPKVNLNHANGWDETRDSPGTLARVGEEESDSEGLPPKKKRNGRSQHRGALFKLLADSIQKFTEVYEKTESNKRKQMQELENMRMDFYREIEFQKRQILERAQAEIAIIRQGNDEHNASAENVSSRYG</sequence>
<comment type="caution">
    <text evidence="10">The sequence shown here is derived from an EMBL/GenBank/DDBJ whole genome shotgun (WGS) entry which is preliminary data.</text>
</comment>
<dbReference type="Proteomes" id="UP001454036">
    <property type="component" value="Unassembled WGS sequence"/>
</dbReference>
<dbReference type="Pfam" id="PF13837">
    <property type="entry name" value="Myb_DNA-bind_4"/>
    <property type="match status" value="1"/>
</dbReference>
<evidence type="ECO:0000313" key="10">
    <source>
        <dbReference type="EMBL" id="GAA0147946.1"/>
    </source>
</evidence>
<dbReference type="AlphaFoldDB" id="A0AAV3P9H8"/>
<protein>
    <submittedName>
        <fullName evidence="10">DNA-binding transcription factor</fullName>
    </submittedName>
</protein>
<gene>
    <name evidence="10" type="ORF">LIER_07522</name>
</gene>
<dbReference type="InterPro" id="IPR001005">
    <property type="entry name" value="SANT/Myb"/>
</dbReference>
<dbReference type="GO" id="GO:0000976">
    <property type="term" value="F:transcription cis-regulatory region binding"/>
    <property type="evidence" value="ECO:0007669"/>
    <property type="project" value="TreeGrafter"/>
</dbReference>
<name>A0AAV3P9H8_LITER</name>